<evidence type="ECO:0000256" key="3">
    <source>
        <dbReference type="ARBA" id="ARBA00022630"/>
    </source>
</evidence>
<dbReference type="PROSITE" id="PS51387">
    <property type="entry name" value="FAD_PCMH"/>
    <property type="match status" value="1"/>
</dbReference>
<name>A0A9N9LIT9_9HELO</name>
<comment type="similarity">
    <text evidence="2">Belongs to the oxygen-dependent FAD-linked oxidoreductase family.</text>
</comment>
<feature type="domain" description="FAD-binding PCMH-type" evidence="6">
    <location>
        <begin position="85"/>
        <end position="263"/>
    </location>
</feature>
<dbReference type="GO" id="GO:0016491">
    <property type="term" value="F:oxidoreductase activity"/>
    <property type="evidence" value="ECO:0007669"/>
    <property type="project" value="UniProtKB-KW"/>
</dbReference>
<dbReference type="InterPro" id="IPR036318">
    <property type="entry name" value="FAD-bd_PCMH-like_sf"/>
</dbReference>
<dbReference type="Pfam" id="PF01565">
    <property type="entry name" value="FAD_binding_4"/>
    <property type="match status" value="1"/>
</dbReference>
<protein>
    <recommendedName>
        <fullName evidence="6">FAD-binding PCMH-type domain-containing protein</fullName>
    </recommendedName>
</protein>
<dbReference type="PANTHER" id="PTHR42973:SF39">
    <property type="entry name" value="FAD-BINDING PCMH-TYPE DOMAIN-CONTAINING PROTEIN"/>
    <property type="match status" value="1"/>
</dbReference>
<evidence type="ECO:0000256" key="4">
    <source>
        <dbReference type="ARBA" id="ARBA00022827"/>
    </source>
</evidence>
<evidence type="ECO:0000256" key="1">
    <source>
        <dbReference type="ARBA" id="ARBA00001974"/>
    </source>
</evidence>
<dbReference type="Gene3D" id="3.40.462.20">
    <property type="match status" value="1"/>
</dbReference>
<keyword evidence="8" id="KW-1185">Reference proteome</keyword>
<dbReference type="Proteomes" id="UP000701801">
    <property type="component" value="Unassembled WGS sequence"/>
</dbReference>
<proteinExistence type="inferred from homology"/>
<dbReference type="InterPro" id="IPR016166">
    <property type="entry name" value="FAD-bd_PCMH"/>
</dbReference>
<dbReference type="InterPro" id="IPR006094">
    <property type="entry name" value="Oxid_FAD_bind_N"/>
</dbReference>
<sequence length="564" mass="63942">MILYVYRPIHDLSIDGSFCATRIFNKMGSILSTLKGWITSRGNSVITTNQMVTIAGLTGQQFNIDASEYPQRQYQYAYSSYIKDNRIKPALIVYPLDKKDIATTILYAKSQKIAVAIRTGGHQYSGASSTIAPNIQIDLRNTFRGPDDRRIFRSDNQTYVRTSVSWALGEFNEYMGKNKLFVPHGQCVNVHLGGHVQTGGYGQLGRSFGLFGDQVIGVEIVDHEGNFKEVTLKNDPDLFYALIGGSPGNLGVITHFTIKAYRDEDYVGSRGLKSIYLYNPQILTRLLNQLVEMSDNENFPGNYDFCISVLSSSFGLLDWFPEADGKMREEHPEIFGKDGIPLWPRSIIVYAQWVPLSKEDKPDMAWFDRIREGSLFNLPAKTKPMSELTAQWIFRNVREFDHPYVKSTQVTDSKTLAQDGWVDWIVERLDGIIKPEANKLWVSAQFQNFGGKNSAFTKNANNGTSHSFRDSTICATVDCFYDKGHKQVAEDWHDVNMAEGIGANGKFCKQDKRVLWGSHGEYDLDKVWNCYYDSREKYERLKKSRALADPDGVFTANTFSVKRN</sequence>
<keyword evidence="3" id="KW-0285">Flavoprotein</keyword>
<dbReference type="SUPFAM" id="SSF56176">
    <property type="entry name" value="FAD-binding/transporter-associated domain-like"/>
    <property type="match status" value="1"/>
</dbReference>
<dbReference type="Gene3D" id="3.30.465.10">
    <property type="match status" value="2"/>
</dbReference>
<comment type="cofactor">
    <cofactor evidence="1">
        <name>FAD</name>
        <dbReference type="ChEBI" id="CHEBI:57692"/>
    </cofactor>
</comment>
<gene>
    <name evidence="7" type="ORF">HYALB_00005004</name>
</gene>
<dbReference type="InterPro" id="IPR050416">
    <property type="entry name" value="FAD-linked_Oxidoreductase"/>
</dbReference>
<dbReference type="PANTHER" id="PTHR42973">
    <property type="entry name" value="BINDING OXIDOREDUCTASE, PUTATIVE (AFU_ORTHOLOGUE AFUA_1G17690)-RELATED"/>
    <property type="match status" value="1"/>
</dbReference>
<evidence type="ECO:0000313" key="8">
    <source>
        <dbReference type="Proteomes" id="UP000701801"/>
    </source>
</evidence>
<reference evidence="7" key="1">
    <citation type="submission" date="2021-07" db="EMBL/GenBank/DDBJ databases">
        <authorList>
            <person name="Durling M."/>
        </authorList>
    </citation>
    <scope>NUCLEOTIDE SEQUENCE</scope>
</reference>
<comment type="caution">
    <text evidence="7">The sequence shown here is derived from an EMBL/GenBank/DDBJ whole genome shotgun (WGS) entry which is preliminary data.</text>
</comment>
<evidence type="ECO:0000259" key="6">
    <source>
        <dbReference type="PROSITE" id="PS51387"/>
    </source>
</evidence>
<keyword evidence="4" id="KW-0274">FAD</keyword>
<evidence type="ECO:0000256" key="2">
    <source>
        <dbReference type="ARBA" id="ARBA00005466"/>
    </source>
</evidence>
<evidence type="ECO:0000313" key="7">
    <source>
        <dbReference type="EMBL" id="CAG8972336.1"/>
    </source>
</evidence>
<accession>A0A9N9LIT9</accession>
<dbReference type="GO" id="GO:0071949">
    <property type="term" value="F:FAD binding"/>
    <property type="evidence" value="ECO:0007669"/>
    <property type="project" value="InterPro"/>
</dbReference>
<organism evidence="7 8">
    <name type="scientific">Hymenoscyphus albidus</name>
    <dbReference type="NCBI Taxonomy" id="595503"/>
    <lineage>
        <taxon>Eukaryota</taxon>
        <taxon>Fungi</taxon>
        <taxon>Dikarya</taxon>
        <taxon>Ascomycota</taxon>
        <taxon>Pezizomycotina</taxon>
        <taxon>Leotiomycetes</taxon>
        <taxon>Helotiales</taxon>
        <taxon>Helotiaceae</taxon>
        <taxon>Hymenoscyphus</taxon>
    </lineage>
</organism>
<dbReference type="OrthoDB" id="415825at2759"/>
<dbReference type="AlphaFoldDB" id="A0A9N9LIT9"/>
<keyword evidence="5" id="KW-0560">Oxidoreductase</keyword>
<evidence type="ECO:0000256" key="5">
    <source>
        <dbReference type="ARBA" id="ARBA00023002"/>
    </source>
</evidence>
<dbReference type="EMBL" id="CAJVRM010000043">
    <property type="protein sequence ID" value="CAG8972336.1"/>
    <property type="molecule type" value="Genomic_DNA"/>
</dbReference>
<dbReference type="InterPro" id="IPR016169">
    <property type="entry name" value="FAD-bd_PCMH_sub2"/>
</dbReference>